<name>A0A9R1C7M1_9BACT</name>
<dbReference type="RefSeq" id="WP_223929540.1">
    <property type="nucleotide sequence ID" value="NZ_BPTU01000003.1"/>
</dbReference>
<dbReference type="PANTHER" id="PTHR35149:SF2">
    <property type="entry name" value="DUF262 DOMAIN-CONTAINING PROTEIN"/>
    <property type="match status" value="1"/>
</dbReference>
<dbReference type="InterPro" id="IPR004919">
    <property type="entry name" value="GmrSD_N"/>
</dbReference>
<gene>
    <name evidence="2" type="ORF">PRLR5076_03740</name>
</gene>
<organism evidence="2 3">
    <name type="scientific">Prevotella lacticifex</name>
    <dbReference type="NCBI Taxonomy" id="2854755"/>
    <lineage>
        <taxon>Bacteria</taxon>
        <taxon>Pseudomonadati</taxon>
        <taxon>Bacteroidota</taxon>
        <taxon>Bacteroidia</taxon>
        <taxon>Bacteroidales</taxon>
        <taxon>Prevotellaceae</taxon>
        <taxon>Prevotella</taxon>
    </lineage>
</organism>
<accession>A0A9R1C7M1</accession>
<protein>
    <recommendedName>
        <fullName evidence="1">GmrSD restriction endonucleases N-terminal domain-containing protein</fullName>
    </recommendedName>
</protein>
<sequence>MALSLRAEQKNITDLFNSGEDIYVIPEYQRPYSWNKDTTYQLYSDITSHFLDNEDYFVGNIIMARGQEERKRPNIVDGQQRLITLWIWIKVLTVLHPNKSRINRLLTVESLLSDNILPRIDSKVFEHDDQQNIEDVKSFTKDDFEKEWNDKVNSKGDISEQKTSRIEANALYLYKWMKEFYENLGNDKKKCEDFLQYFLEKVYLLPIELGGNDINEASDRALAIFETLNNRGQLLEDSDIFKARLYKSAKQDGKENEFIEQWLDFNSVCSELHMTVDELFRYYYHILRAEEGQTTNEGSLREYLTKDSNSALSVKPYKNIVDDLSNITNILQWMSAPSKMDKKIARYVQLLGQYTNQYPRYALVNYLFVEGFEDKFKLERFLRAIVRYYYYRGATLQVKYETYRINKLVANHQNIPKYDCSDIEPEYFNHLGFLRNGYALLAHYLLYKDSYEENIFFDKIVFSRDSKYLDDDWKNVDVEDIKNNIANIVVLDMPKKTLNIPAKATYYSKSELKDVRSIFAEGVIYQYARFCKREKRLKNALMAFFKDIES</sequence>
<feature type="domain" description="GmrSD restriction endonucleases N-terminal" evidence="1">
    <location>
        <begin position="12"/>
        <end position="245"/>
    </location>
</feature>
<keyword evidence="3" id="KW-1185">Reference proteome</keyword>
<dbReference type="Pfam" id="PF03235">
    <property type="entry name" value="GmrSD_N"/>
    <property type="match status" value="1"/>
</dbReference>
<dbReference type="AlphaFoldDB" id="A0A9R1C7M1"/>
<evidence type="ECO:0000313" key="2">
    <source>
        <dbReference type="EMBL" id="GJG57523.1"/>
    </source>
</evidence>
<evidence type="ECO:0000313" key="3">
    <source>
        <dbReference type="Proteomes" id="UP000825483"/>
    </source>
</evidence>
<dbReference type="GeneID" id="72468428"/>
<dbReference type="Proteomes" id="UP000825483">
    <property type="component" value="Unassembled WGS sequence"/>
</dbReference>
<reference evidence="2" key="1">
    <citation type="journal article" date="2022" name="Int. J. Syst. Evol. Microbiol.">
        <title>Prevotella lacticifex sp. nov., isolated from the rumen of cows.</title>
        <authorList>
            <person name="Shinkai T."/>
            <person name="Ikeyama N."/>
            <person name="Kumagai M."/>
            <person name="Ohmori H."/>
            <person name="Sakamoto M."/>
            <person name="Ohkuma M."/>
            <person name="Mitsumori M."/>
        </authorList>
    </citation>
    <scope>NUCLEOTIDE SEQUENCE</scope>
    <source>
        <strain evidence="2">R5076</strain>
    </source>
</reference>
<comment type="caution">
    <text evidence="2">The sequence shown here is derived from an EMBL/GenBank/DDBJ whole genome shotgun (WGS) entry which is preliminary data.</text>
</comment>
<dbReference type="EMBL" id="BPUB01000001">
    <property type="protein sequence ID" value="GJG57523.1"/>
    <property type="molecule type" value="Genomic_DNA"/>
</dbReference>
<evidence type="ECO:0000259" key="1">
    <source>
        <dbReference type="Pfam" id="PF03235"/>
    </source>
</evidence>
<proteinExistence type="predicted"/>
<dbReference type="PANTHER" id="PTHR35149">
    <property type="entry name" value="SLL5132 PROTEIN"/>
    <property type="match status" value="1"/>
</dbReference>